<name>A0A2T6ZLB2_TUBBO</name>
<keyword evidence="2" id="KW-0472">Membrane</keyword>
<protein>
    <submittedName>
        <fullName evidence="3">Uncharacterized protein</fullName>
    </submittedName>
</protein>
<proteinExistence type="predicted"/>
<evidence type="ECO:0000313" key="3">
    <source>
        <dbReference type="EMBL" id="PUU76280.1"/>
    </source>
</evidence>
<dbReference type="EMBL" id="NESQ01000193">
    <property type="protein sequence ID" value="PUU76280.1"/>
    <property type="molecule type" value="Genomic_DNA"/>
</dbReference>
<dbReference type="AlphaFoldDB" id="A0A2T6ZLB2"/>
<feature type="transmembrane region" description="Helical" evidence="2">
    <location>
        <begin position="72"/>
        <end position="90"/>
    </location>
</feature>
<evidence type="ECO:0000256" key="2">
    <source>
        <dbReference type="SAM" id="Phobius"/>
    </source>
</evidence>
<feature type="compositionally biased region" description="Basic and acidic residues" evidence="1">
    <location>
        <begin position="159"/>
        <end position="169"/>
    </location>
</feature>
<keyword evidence="4" id="KW-1185">Reference proteome</keyword>
<accession>A0A2T6ZLB2</accession>
<sequence length="201" mass="22912">MIYFRFFDNKFDQKVLVAQLIGNSFPERMAENGHWRETLPISSFPTKEITCERHFKKKKKPLRSSYQAWRVGVKYCFFSLSFFFLAGGLFKGGKKKEKKTRTNIFFSLFTLKKGNVTVHLRVQCSHRYGAAQPQFTGSSKDCSVTFNFSPSRCRNSRGTADHDVGRTSRDPNQQLGVALGASSSKKNKSNNPNPSFTETSH</sequence>
<comment type="caution">
    <text evidence="3">The sequence shown here is derived from an EMBL/GenBank/DDBJ whole genome shotgun (WGS) entry which is preliminary data.</text>
</comment>
<organism evidence="3 4">
    <name type="scientific">Tuber borchii</name>
    <name type="common">White truffle</name>
    <dbReference type="NCBI Taxonomy" id="42251"/>
    <lineage>
        <taxon>Eukaryota</taxon>
        <taxon>Fungi</taxon>
        <taxon>Dikarya</taxon>
        <taxon>Ascomycota</taxon>
        <taxon>Pezizomycotina</taxon>
        <taxon>Pezizomycetes</taxon>
        <taxon>Pezizales</taxon>
        <taxon>Tuberaceae</taxon>
        <taxon>Tuber</taxon>
    </lineage>
</organism>
<keyword evidence="2" id="KW-0812">Transmembrane</keyword>
<keyword evidence="2" id="KW-1133">Transmembrane helix</keyword>
<feature type="region of interest" description="Disordered" evidence="1">
    <location>
        <begin position="154"/>
        <end position="201"/>
    </location>
</feature>
<evidence type="ECO:0000256" key="1">
    <source>
        <dbReference type="SAM" id="MobiDB-lite"/>
    </source>
</evidence>
<gene>
    <name evidence="3" type="ORF">B9Z19DRAFT_260684</name>
</gene>
<dbReference type="Proteomes" id="UP000244722">
    <property type="component" value="Unassembled WGS sequence"/>
</dbReference>
<reference evidence="3 4" key="1">
    <citation type="submission" date="2017-04" db="EMBL/GenBank/DDBJ databases">
        <title>Draft genome sequence of Tuber borchii Vittad., a whitish edible truffle.</title>
        <authorList>
            <consortium name="DOE Joint Genome Institute"/>
            <person name="Murat C."/>
            <person name="Kuo A."/>
            <person name="Barry K.W."/>
            <person name="Clum A."/>
            <person name="Dockter R.B."/>
            <person name="Fauchery L."/>
            <person name="Iotti M."/>
            <person name="Kohler A."/>
            <person name="Labutti K."/>
            <person name="Lindquist E.A."/>
            <person name="Lipzen A."/>
            <person name="Ohm R.A."/>
            <person name="Wang M."/>
            <person name="Grigoriev I.V."/>
            <person name="Zambonelli A."/>
            <person name="Martin F.M."/>
        </authorList>
    </citation>
    <scope>NUCLEOTIDE SEQUENCE [LARGE SCALE GENOMIC DNA]</scope>
    <source>
        <strain evidence="3 4">Tbo3840</strain>
    </source>
</reference>
<evidence type="ECO:0000313" key="4">
    <source>
        <dbReference type="Proteomes" id="UP000244722"/>
    </source>
</evidence>